<sequence length="87" mass="10265">MAFFKLALFGYIGLTVIYWILSIYSRSLERERLEKDYDQGDIPGPRDAHVERGMAEYERSLRRRLIWLVFVIPTAVVIALVWILNFS</sequence>
<evidence type="ECO:0000256" key="1">
    <source>
        <dbReference type="SAM" id="Phobius"/>
    </source>
</evidence>
<reference evidence="2 3" key="1">
    <citation type="submission" date="2020-02" db="EMBL/GenBank/DDBJ databases">
        <title>Rhodobacter translucens sp. nov., a novel bacterium isolated from activated sludge.</title>
        <authorList>
            <person name="Liu J."/>
        </authorList>
    </citation>
    <scope>NUCLEOTIDE SEQUENCE [LARGE SCALE GENOMIC DNA]</scope>
    <source>
        <strain evidence="2 3">HX-7-19</strain>
    </source>
</reference>
<keyword evidence="1" id="KW-0472">Membrane</keyword>
<feature type="transmembrane region" description="Helical" evidence="1">
    <location>
        <begin position="65"/>
        <end position="84"/>
    </location>
</feature>
<keyword evidence="1" id="KW-0812">Transmembrane</keyword>
<organism evidence="2 3">
    <name type="scientific">Paragemmobacter kunshanensis</name>
    <dbReference type="NCBI Taxonomy" id="2583234"/>
    <lineage>
        <taxon>Bacteria</taxon>
        <taxon>Pseudomonadati</taxon>
        <taxon>Pseudomonadota</taxon>
        <taxon>Alphaproteobacteria</taxon>
        <taxon>Rhodobacterales</taxon>
        <taxon>Paracoccaceae</taxon>
        <taxon>Paragemmobacter</taxon>
    </lineage>
</organism>
<feature type="transmembrane region" description="Helical" evidence="1">
    <location>
        <begin position="6"/>
        <end position="25"/>
    </location>
</feature>
<evidence type="ECO:0000313" key="3">
    <source>
        <dbReference type="Proteomes" id="UP000474758"/>
    </source>
</evidence>
<accession>A0A6M1U035</accession>
<comment type="caution">
    <text evidence="2">The sequence shown here is derived from an EMBL/GenBank/DDBJ whole genome shotgun (WGS) entry which is preliminary data.</text>
</comment>
<protein>
    <recommendedName>
        <fullName evidence="4">Cation/multidrug efflux pump</fullName>
    </recommendedName>
</protein>
<proteinExistence type="predicted"/>
<keyword evidence="1" id="KW-1133">Transmembrane helix</keyword>
<dbReference type="EMBL" id="JAALFE010000001">
    <property type="protein sequence ID" value="NGQ89415.1"/>
    <property type="molecule type" value="Genomic_DNA"/>
</dbReference>
<name>A0A6M1U035_9RHOB</name>
<evidence type="ECO:0000313" key="2">
    <source>
        <dbReference type="EMBL" id="NGQ89415.1"/>
    </source>
</evidence>
<dbReference type="Proteomes" id="UP000474758">
    <property type="component" value="Unassembled WGS sequence"/>
</dbReference>
<dbReference type="AlphaFoldDB" id="A0A6M1U035"/>
<gene>
    <name evidence="2" type="ORF">G5V65_00795</name>
</gene>
<evidence type="ECO:0008006" key="4">
    <source>
        <dbReference type="Google" id="ProtNLM"/>
    </source>
</evidence>
<keyword evidence="3" id="KW-1185">Reference proteome</keyword>